<organism evidence="1 2">
    <name type="scientific">Campylobacter hyointestinalis subsp. hyointestinalis</name>
    <dbReference type="NCBI Taxonomy" id="91352"/>
    <lineage>
        <taxon>Bacteria</taxon>
        <taxon>Pseudomonadati</taxon>
        <taxon>Campylobacterota</taxon>
        <taxon>Epsilonproteobacteria</taxon>
        <taxon>Campylobacterales</taxon>
        <taxon>Campylobacteraceae</taxon>
        <taxon>Campylobacter</taxon>
    </lineage>
</organism>
<protein>
    <submittedName>
        <fullName evidence="1">Uncharacterized protein</fullName>
    </submittedName>
</protein>
<gene>
    <name evidence="1" type="ORF">ERS686654_02208</name>
</gene>
<dbReference type="Proteomes" id="UP000052237">
    <property type="component" value="Unassembled WGS sequence"/>
</dbReference>
<comment type="caution">
    <text evidence="1">The sequence shown here is derived from an EMBL/GenBank/DDBJ whole genome shotgun (WGS) entry which is preliminary data.</text>
</comment>
<proteinExistence type="predicted"/>
<reference evidence="1 2" key="1">
    <citation type="submission" date="2015-11" db="EMBL/GenBank/DDBJ databases">
        <authorList>
            <consortium name="Pathogen Informatics"/>
        </authorList>
    </citation>
    <scope>NUCLEOTIDE SEQUENCE [LARGE SCALE GENOMIC DNA]</scope>
    <source>
        <strain evidence="1 2">006A-0059</strain>
    </source>
</reference>
<dbReference type="AlphaFoldDB" id="A0A0S4SWY5"/>
<dbReference type="EMBL" id="FAVB01000016">
    <property type="protein sequence ID" value="CUU91006.1"/>
    <property type="molecule type" value="Genomic_DNA"/>
</dbReference>
<name>A0A0S4SWY5_CAMHY</name>
<keyword evidence="2" id="KW-1185">Reference proteome</keyword>
<accession>A0A0S4SWY5</accession>
<evidence type="ECO:0000313" key="1">
    <source>
        <dbReference type="EMBL" id="CUU91006.1"/>
    </source>
</evidence>
<evidence type="ECO:0000313" key="2">
    <source>
        <dbReference type="Proteomes" id="UP000052237"/>
    </source>
</evidence>
<dbReference type="RefSeq" id="WP_059435587.1">
    <property type="nucleotide sequence ID" value="NZ_FAVB01000016.1"/>
</dbReference>
<sequence length="78" mass="8993">MIYPEVHSLEESLSILKKYKDDLTKEQYDGIKSTICGHAIENMFANEKDVIDMIKIAKNEANADEIIAEYKKEWGIND</sequence>